<accession>A0A1I5FAV6</accession>
<evidence type="ECO:0000256" key="4">
    <source>
        <dbReference type="ARBA" id="ARBA00023136"/>
    </source>
</evidence>
<proteinExistence type="predicted"/>
<evidence type="ECO:0000256" key="3">
    <source>
        <dbReference type="ARBA" id="ARBA00022989"/>
    </source>
</evidence>
<dbReference type="STRING" id="1005928.SAMN04487859_11919"/>
<evidence type="ECO:0000313" key="7">
    <source>
        <dbReference type="EMBL" id="SFO20746.1"/>
    </source>
</evidence>
<evidence type="ECO:0000256" key="5">
    <source>
        <dbReference type="SAM" id="Phobius"/>
    </source>
</evidence>
<keyword evidence="2 5" id="KW-0812">Transmembrane</keyword>
<gene>
    <name evidence="7" type="ORF">SAMN04487859_11919</name>
</gene>
<comment type="subcellular location">
    <subcellularLocation>
        <location evidence="1">Membrane</location>
        <topology evidence="1">Multi-pass membrane protein</topology>
    </subcellularLocation>
</comment>
<dbReference type="AlphaFoldDB" id="A0A1I5FAV6"/>
<protein>
    <submittedName>
        <fullName evidence="7">RDD family protein</fullName>
    </submittedName>
</protein>
<dbReference type="EMBL" id="FOVP01000019">
    <property type="protein sequence ID" value="SFO20746.1"/>
    <property type="molecule type" value="Genomic_DNA"/>
</dbReference>
<evidence type="ECO:0000259" key="6">
    <source>
        <dbReference type="Pfam" id="PF06271"/>
    </source>
</evidence>
<evidence type="ECO:0000256" key="1">
    <source>
        <dbReference type="ARBA" id="ARBA00004141"/>
    </source>
</evidence>
<evidence type="ECO:0000313" key="8">
    <source>
        <dbReference type="Proteomes" id="UP000198599"/>
    </source>
</evidence>
<reference evidence="8" key="1">
    <citation type="submission" date="2016-10" db="EMBL/GenBank/DDBJ databases">
        <authorList>
            <person name="Varghese N."/>
            <person name="Submissions S."/>
        </authorList>
    </citation>
    <scope>NUCLEOTIDE SEQUENCE [LARGE SCALE GENOMIC DNA]</scope>
    <source>
        <strain evidence="8">DSM 28463</strain>
    </source>
</reference>
<keyword evidence="3 5" id="KW-1133">Transmembrane helix</keyword>
<feature type="transmembrane region" description="Helical" evidence="5">
    <location>
        <begin position="103"/>
        <end position="129"/>
    </location>
</feature>
<keyword evidence="4 5" id="KW-0472">Membrane</keyword>
<feature type="domain" description="RDD" evidence="6">
    <location>
        <begin position="25"/>
        <end position="141"/>
    </location>
</feature>
<dbReference type="GO" id="GO:0016020">
    <property type="term" value="C:membrane"/>
    <property type="evidence" value="ECO:0007669"/>
    <property type="project" value="UniProtKB-SubCell"/>
</dbReference>
<feature type="transmembrane region" description="Helical" evidence="5">
    <location>
        <begin position="56"/>
        <end position="75"/>
    </location>
</feature>
<sequence>MADMSDISWHLPNPATQPEFYADVPTKRLLAFVVDTVVIIAISLVIVPFTAFTGLFFFPLLMAVVGFAYRVVTIARGSATWGMRLTAIEFRTATGERFDLGMAFLHTFGLTLSFMLPLLQVISIVLMLTSARAQGLSDRVLGTVAINRRAAT</sequence>
<dbReference type="Proteomes" id="UP000198599">
    <property type="component" value="Unassembled WGS sequence"/>
</dbReference>
<dbReference type="Pfam" id="PF06271">
    <property type="entry name" value="RDD"/>
    <property type="match status" value="1"/>
</dbReference>
<dbReference type="InterPro" id="IPR010432">
    <property type="entry name" value="RDD"/>
</dbReference>
<evidence type="ECO:0000256" key="2">
    <source>
        <dbReference type="ARBA" id="ARBA00022692"/>
    </source>
</evidence>
<keyword evidence="8" id="KW-1185">Reference proteome</keyword>
<name>A0A1I5FAV6_9RHOB</name>
<organism evidence="7 8">
    <name type="scientific">Roseovarius lutimaris</name>
    <dbReference type="NCBI Taxonomy" id="1005928"/>
    <lineage>
        <taxon>Bacteria</taxon>
        <taxon>Pseudomonadati</taxon>
        <taxon>Pseudomonadota</taxon>
        <taxon>Alphaproteobacteria</taxon>
        <taxon>Rhodobacterales</taxon>
        <taxon>Roseobacteraceae</taxon>
        <taxon>Roseovarius</taxon>
    </lineage>
</organism>
<feature type="transmembrane region" description="Helical" evidence="5">
    <location>
        <begin position="29"/>
        <end position="49"/>
    </location>
</feature>